<accession>A0A239NMJ4</accession>
<dbReference type="EMBL" id="FZOF01000041">
    <property type="protein sequence ID" value="SNT56111.1"/>
    <property type="molecule type" value="Genomic_DNA"/>
</dbReference>
<dbReference type="Proteomes" id="UP000198280">
    <property type="component" value="Unassembled WGS sequence"/>
</dbReference>
<dbReference type="Gene3D" id="1.10.10.1150">
    <property type="entry name" value="Coenzyme PQQ synthesis protein D (PqqD)"/>
    <property type="match status" value="1"/>
</dbReference>
<evidence type="ECO:0000313" key="1">
    <source>
        <dbReference type="EMBL" id="SNT56111.1"/>
    </source>
</evidence>
<dbReference type="InterPro" id="IPR041881">
    <property type="entry name" value="PqqD_sf"/>
</dbReference>
<name>A0A239NMJ4_9ACTN</name>
<dbReference type="AlphaFoldDB" id="A0A239NMJ4"/>
<organism evidence="1 2">
    <name type="scientific">Actinacidiphila glaucinigra</name>
    <dbReference type="NCBI Taxonomy" id="235986"/>
    <lineage>
        <taxon>Bacteria</taxon>
        <taxon>Bacillati</taxon>
        <taxon>Actinomycetota</taxon>
        <taxon>Actinomycetes</taxon>
        <taxon>Kitasatosporales</taxon>
        <taxon>Streptomycetaceae</taxon>
        <taxon>Actinacidiphila</taxon>
    </lineage>
</organism>
<protein>
    <submittedName>
        <fullName evidence="1">Coenzyme PQQ synthesis protein D (PqqD)</fullName>
    </submittedName>
</protein>
<gene>
    <name evidence="1" type="ORF">SAMN05216252_1415</name>
</gene>
<evidence type="ECO:0000313" key="2">
    <source>
        <dbReference type="Proteomes" id="UP000198280"/>
    </source>
</evidence>
<reference evidence="1 2" key="1">
    <citation type="submission" date="2017-06" db="EMBL/GenBank/DDBJ databases">
        <authorList>
            <person name="Kim H.J."/>
            <person name="Triplett B.A."/>
        </authorList>
    </citation>
    <scope>NUCLEOTIDE SEQUENCE [LARGE SCALE GENOMIC DNA]</scope>
    <source>
        <strain evidence="1 2">CGMCC 4.1858</strain>
    </source>
</reference>
<dbReference type="InterPro" id="IPR008792">
    <property type="entry name" value="PQQD"/>
</dbReference>
<proteinExistence type="predicted"/>
<keyword evidence="2" id="KW-1185">Reference proteome</keyword>
<sequence length="92" mass="10271">MNHVVDRSESVPRRVLGIRIRRMKDDFLIGDEDRALLIEDIAAFIFASLDGHRSTTKVAQLVAQEYGVDEGTALADVVEFLGDLADQGIIEW</sequence>
<dbReference type="OrthoDB" id="4318943at2"/>
<dbReference type="Pfam" id="PF05402">
    <property type="entry name" value="PqqD"/>
    <property type="match status" value="1"/>
</dbReference>